<dbReference type="AlphaFoldDB" id="A0AAX3EJW9"/>
<reference evidence="2" key="1">
    <citation type="submission" date="2022-07" db="EMBL/GenBank/DDBJ databases">
        <authorList>
            <person name="Wu T."/>
        </authorList>
    </citation>
    <scope>NUCLEOTIDE SEQUENCE</scope>
    <source>
        <strain evidence="2">SD-1</strain>
    </source>
</reference>
<evidence type="ECO:0000313" key="3">
    <source>
        <dbReference type="Proteomes" id="UP001163293"/>
    </source>
</evidence>
<protein>
    <submittedName>
        <fullName evidence="2">Hpt domain-containing protein</fullName>
    </submittedName>
</protein>
<dbReference type="Gene3D" id="1.20.120.160">
    <property type="entry name" value="HPT domain"/>
    <property type="match status" value="1"/>
</dbReference>
<evidence type="ECO:0000256" key="1">
    <source>
        <dbReference type="SAM" id="MobiDB-lite"/>
    </source>
</evidence>
<organism evidence="2 3">
    <name type="scientific">Paenarthrobacter ureafaciens</name>
    <dbReference type="NCBI Taxonomy" id="37931"/>
    <lineage>
        <taxon>Bacteria</taxon>
        <taxon>Bacillati</taxon>
        <taxon>Actinomycetota</taxon>
        <taxon>Actinomycetes</taxon>
        <taxon>Micrococcales</taxon>
        <taxon>Micrococcaceae</taxon>
        <taxon>Paenarthrobacter</taxon>
    </lineage>
</organism>
<sequence length="165" mass="17542">MSNSMSGTAPDGNGSHPPLNAAVMQPVAALQLPSGTLESGPAHLHMGTLRALAEELGDAAHVLRFLSTYLSMLPTRMGRIDVGLAAAEAEPSLEAVLSLKISSSMVGARVTERHCRAMEKMIRKDRLSDAIQALPALRRVTDQCYAARPHLLDRAAEALVRRGGP</sequence>
<gene>
    <name evidence="2" type="ORF">NL394_20695</name>
</gene>
<dbReference type="Proteomes" id="UP001163293">
    <property type="component" value="Chromosome"/>
</dbReference>
<dbReference type="GO" id="GO:0000160">
    <property type="term" value="P:phosphorelay signal transduction system"/>
    <property type="evidence" value="ECO:0007669"/>
    <property type="project" value="InterPro"/>
</dbReference>
<feature type="region of interest" description="Disordered" evidence="1">
    <location>
        <begin position="1"/>
        <end position="20"/>
    </location>
</feature>
<evidence type="ECO:0000313" key="2">
    <source>
        <dbReference type="EMBL" id="UYV97417.1"/>
    </source>
</evidence>
<dbReference type="InterPro" id="IPR036641">
    <property type="entry name" value="HPT_dom_sf"/>
</dbReference>
<keyword evidence="3" id="KW-1185">Reference proteome</keyword>
<dbReference type="RefSeq" id="WP_259362736.1">
    <property type="nucleotide sequence ID" value="NZ_CP043010.1"/>
</dbReference>
<proteinExistence type="predicted"/>
<dbReference type="EMBL" id="CP101185">
    <property type="protein sequence ID" value="UYV97417.1"/>
    <property type="molecule type" value="Genomic_DNA"/>
</dbReference>
<name>A0AAX3EJW9_PAEUR</name>
<accession>A0AAX3EJW9</accession>
<dbReference type="SUPFAM" id="SSF47226">
    <property type="entry name" value="Histidine-containing phosphotransfer domain, HPT domain"/>
    <property type="match status" value="1"/>
</dbReference>